<dbReference type="PANTHER" id="PTHR35010:SF2">
    <property type="entry name" value="BLL4672 PROTEIN"/>
    <property type="match status" value="1"/>
</dbReference>
<dbReference type="Gene3D" id="1.10.260.40">
    <property type="entry name" value="lambda repressor-like DNA-binding domains"/>
    <property type="match status" value="1"/>
</dbReference>
<dbReference type="PANTHER" id="PTHR35010">
    <property type="entry name" value="BLL4672 PROTEIN-RELATED"/>
    <property type="match status" value="1"/>
</dbReference>
<dbReference type="Pfam" id="PF17765">
    <property type="entry name" value="MLTR_LBD"/>
    <property type="match status" value="2"/>
</dbReference>
<protein>
    <submittedName>
        <fullName evidence="3">Helix-turn-helix domain-containing protein</fullName>
    </submittedName>
</protein>
<accession>A0A1G8Y2J5</accession>
<gene>
    <name evidence="3" type="ORF">SAMN05421869_113152</name>
</gene>
<dbReference type="InterPro" id="IPR041413">
    <property type="entry name" value="MLTR_LBD"/>
</dbReference>
<dbReference type="OrthoDB" id="3530405at2"/>
<dbReference type="STRING" id="633440.SAMN05421869_113152"/>
<evidence type="ECO:0000259" key="2">
    <source>
        <dbReference type="Pfam" id="PF17765"/>
    </source>
</evidence>
<dbReference type="RefSeq" id="WP_090937440.1">
    <property type="nucleotide sequence ID" value="NZ_FNDJ01000013.1"/>
</dbReference>
<keyword evidence="4" id="KW-1185">Reference proteome</keyword>
<feature type="domain" description="MmyB-like transcription regulator ligand binding" evidence="2">
    <location>
        <begin position="94"/>
        <end position="135"/>
    </location>
</feature>
<dbReference type="AlphaFoldDB" id="A0A1G8Y2J5"/>
<dbReference type="Pfam" id="PF13560">
    <property type="entry name" value="HTH_31"/>
    <property type="match status" value="1"/>
</dbReference>
<evidence type="ECO:0000313" key="4">
    <source>
        <dbReference type="Proteomes" id="UP000199202"/>
    </source>
</evidence>
<dbReference type="GO" id="GO:0003677">
    <property type="term" value="F:DNA binding"/>
    <property type="evidence" value="ECO:0007669"/>
    <property type="project" value="InterPro"/>
</dbReference>
<organism evidence="3 4">
    <name type="scientific">Nonomuraea jiangxiensis</name>
    <dbReference type="NCBI Taxonomy" id="633440"/>
    <lineage>
        <taxon>Bacteria</taxon>
        <taxon>Bacillati</taxon>
        <taxon>Actinomycetota</taxon>
        <taxon>Actinomycetes</taxon>
        <taxon>Streptosporangiales</taxon>
        <taxon>Streptosporangiaceae</taxon>
        <taxon>Nonomuraea</taxon>
    </lineage>
</organism>
<feature type="compositionally biased region" description="Pro residues" evidence="1">
    <location>
        <begin position="141"/>
        <end position="156"/>
    </location>
</feature>
<feature type="compositionally biased region" description="Basic and acidic residues" evidence="1">
    <location>
        <begin position="157"/>
        <end position="192"/>
    </location>
</feature>
<evidence type="ECO:0000313" key="3">
    <source>
        <dbReference type="EMBL" id="SDJ97042.1"/>
    </source>
</evidence>
<feature type="region of interest" description="Disordered" evidence="1">
    <location>
        <begin position="135"/>
        <end position="193"/>
    </location>
</feature>
<dbReference type="EMBL" id="FNDJ01000013">
    <property type="protein sequence ID" value="SDJ97042.1"/>
    <property type="molecule type" value="Genomic_DNA"/>
</dbReference>
<sequence length="283" mass="30417">MDSSKLLGDFLRTWRETLAPVRYSSEPGREEVAVLAGISTDSCTRPENGTEFRPSERILGSLVRVLELSPDVTERMRALAGPLSHPLPERNAGVSACLRWLIDSWTDTPALLCDRRMSLLAANHLGTALLDGLEDTDALLGPPPPASPPSDSPTPAPEREPAPASEREPAPASEREPAPERDHLAGAEEASRAVRAVPHHPVLAALVGGLYQQSDPCHRGTPADDAHKVRRLRHREVGEITLTCDVFGVERFPSHQIVVFQAEPGSPSEHALALLGSLAATAP</sequence>
<feature type="domain" description="MmyB-like transcription regulator ligand binding" evidence="2">
    <location>
        <begin position="192"/>
        <end position="275"/>
    </location>
</feature>
<dbReference type="Proteomes" id="UP000199202">
    <property type="component" value="Unassembled WGS sequence"/>
</dbReference>
<proteinExistence type="predicted"/>
<name>A0A1G8Y2J5_9ACTN</name>
<dbReference type="InterPro" id="IPR010982">
    <property type="entry name" value="Lambda_DNA-bd_dom_sf"/>
</dbReference>
<reference evidence="3 4" key="1">
    <citation type="submission" date="2016-10" db="EMBL/GenBank/DDBJ databases">
        <authorList>
            <person name="de Groot N.N."/>
        </authorList>
    </citation>
    <scope>NUCLEOTIDE SEQUENCE [LARGE SCALE GENOMIC DNA]</scope>
    <source>
        <strain evidence="3 4">CGMCC 4.6533</strain>
    </source>
</reference>
<evidence type="ECO:0000256" key="1">
    <source>
        <dbReference type="SAM" id="MobiDB-lite"/>
    </source>
</evidence>